<feature type="binding site" evidence="9">
    <location>
        <position position="131"/>
    </location>
    <ligand>
        <name>substrate</name>
    </ligand>
</feature>
<evidence type="ECO:0000256" key="10">
    <source>
        <dbReference type="RuleBase" id="RU361270"/>
    </source>
</evidence>
<comment type="subunit">
    <text evidence="4 10">Homotetramer.</text>
</comment>
<evidence type="ECO:0000256" key="9">
    <source>
        <dbReference type="PIRSR" id="PIRSR600895-51"/>
    </source>
</evidence>
<dbReference type="PATRIC" id="fig|1217675.3.peg.1900"/>
<evidence type="ECO:0000256" key="2">
    <source>
        <dbReference type="ARBA" id="ARBA00002704"/>
    </source>
</evidence>
<evidence type="ECO:0000256" key="5">
    <source>
        <dbReference type="ARBA" id="ARBA00012609"/>
    </source>
</evidence>
<evidence type="ECO:0000313" key="14">
    <source>
        <dbReference type="Proteomes" id="UP000018438"/>
    </source>
</evidence>
<evidence type="ECO:0000256" key="11">
    <source>
        <dbReference type="SAM" id="SignalP"/>
    </source>
</evidence>
<accession>N8XW68</accession>
<dbReference type="Pfam" id="PF00576">
    <property type="entry name" value="Transthyretin"/>
    <property type="match status" value="1"/>
</dbReference>
<dbReference type="PANTHER" id="PTHR10395">
    <property type="entry name" value="URICASE AND TRANSTHYRETIN-RELATED"/>
    <property type="match status" value="1"/>
</dbReference>
<comment type="function">
    <text evidence="2">Catalyzes the hydrolysis of 5-hydroxyisourate (HIU) to 2-oxo-4-hydroxy-4-carboxy-5-ureidoimidazoline (OHCU).</text>
</comment>
<keyword evidence="14" id="KW-1185">Reference proteome</keyword>
<dbReference type="Gene3D" id="2.60.40.180">
    <property type="entry name" value="Transthyretin/hydroxyisourate hydrolase domain"/>
    <property type="match status" value="1"/>
</dbReference>
<dbReference type="SUPFAM" id="SSF49472">
    <property type="entry name" value="Transthyretin (synonym: prealbumin)"/>
    <property type="match status" value="1"/>
</dbReference>
<feature type="domain" description="Transthyretin/hydroxyisourate hydrolase" evidence="12">
    <location>
        <begin position="20"/>
        <end position="134"/>
    </location>
</feature>
<dbReference type="CDD" id="cd05822">
    <property type="entry name" value="TLP_HIUase"/>
    <property type="match status" value="1"/>
</dbReference>
<evidence type="ECO:0000256" key="7">
    <source>
        <dbReference type="ARBA" id="ARBA00022631"/>
    </source>
</evidence>
<dbReference type="AlphaFoldDB" id="N8XW68"/>
<proteinExistence type="inferred from homology"/>
<dbReference type="EMBL" id="APPI01000016">
    <property type="protein sequence ID" value="ENV13304.1"/>
    <property type="molecule type" value="Genomic_DNA"/>
</dbReference>
<dbReference type="Proteomes" id="UP000018438">
    <property type="component" value="Unassembled WGS sequence"/>
</dbReference>
<name>N8XW68_9GAMM</name>
<dbReference type="InterPro" id="IPR014306">
    <property type="entry name" value="Hydroxyisourate_hydrolase"/>
</dbReference>
<sequence>MGLMKKIIFALAATSLSTFGFANPLSVHVLNQETGLPSANITVTLEAQQGEKWVKLNEAKTDNNGRIKEFYPKETALQKGIYKVTFKTGDWFKANNQRTFFPEIPVVFVIDGTLEHYHIPLLLSSYGYSTYRGN</sequence>
<dbReference type="EC" id="3.5.2.17" evidence="5 10"/>
<evidence type="ECO:0000313" key="13">
    <source>
        <dbReference type="EMBL" id="ENV13304.1"/>
    </source>
</evidence>
<dbReference type="InterPro" id="IPR000895">
    <property type="entry name" value="Transthyretin/HIU_hydrolase"/>
</dbReference>
<reference evidence="13 14" key="1">
    <citation type="submission" date="2013-02" db="EMBL/GenBank/DDBJ databases">
        <title>The Genome Sequence of Acinetobacter schindleri NIPH 900.</title>
        <authorList>
            <consortium name="The Broad Institute Genome Sequencing Platform"/>
            <consortium name="The Broad Institute Genome Sequencing Center for Infectious Disease"/>
            <person name="Cerqueira G."/>
            <person name="Feldgarden M."/>
            <person name="Courvalin P."/>
            <person name="Perichon B."/>
            <person name="Grillot-Courvalin C."/>
            <person name="Clermont D."/>
            <person name="Rocha E."/>
            <person name="Yoon E.-J."/>
            <person name="Nemec A."/>
            <person name="Walker B."/>
            <person name="Young S.K."/>
            <person name="Zeng Q."/>
            <person name="Gargeya S."/>
            <person name="Fitzgerald M."/>
            <person name="Haas B."/>
            <person name="Abouelleil A."/>
            <person name="Alvarado L."/>
            <person name="Arachchi H.M."/>
            <person name="Berlin A.M."/>
            <person name="Chapman S.B."/>
            <person name="Dewar J."/>
            <person name="Goldberg J."/>
            <person name="Griggs A."/>
            <person name="Gujja S."/>
            <person name="Hansen M."/>
            <person name="Howarth C."/>
            <person name="Imamovic A."/>
            <person name="Larimer J."/>
            <person name="McCowan C."/>
            <person name="Murphy C."/>
            <person name="Neiman D."/>
            <person name="Pearson M."/>
            <person name="Priest M."/>
            <person name="Roberts A."/>
            <person name="Saif S."/>
            <person name="Shea T."/>
            <person name="Sisk P."/>
            <person name="Sykes S."/>
            <person name="Wortman J."/>
            <person name="Nusbaum C."/>
            <person name="Birren B."/>
        </authorList>
    </citation>
    <scope>NUCLEOTIDE SEQUENCE [LARGE SCALE GENOMIC DNA]</scope>
    <source>
        <strain evidence="13 14">NIPH 900</strain>
    </source>
</reference>
<comment type="caution">
    <text evidence="13">The sequence shown here is derived from an EMBL/GenBank/DDBJ whole genome shotgun (WGS) entry which is preliminary data.</text>
</comment>
<keyword evidence="7 10" id="KW-0659">Purine metabolism</keyword>
<organism evidence="13 14">
    <name type="scientific">Acinetobacter schindleri NIPH 900</name>
    <dbReference type="NCBI Taxonomy" id="1217675"/>
    <lineage>
        <taxon>Bacteria</taxon>
        <taxon>Pseudomonadati</taxon>
        <taxon>Pseudomonadota</taxon>
        <taxon>Gammaproteobacteria</taxon>
        <taxon>Moraxellales</taxon>
        <taxon>Moraxellaceae</taxon>
        <taxon>Acinetobacter</taxon>
    </lineage>
</organism>
<feature type="binding site" evidence="9">
    <location>
        <position position="66"/>
    </location>
    <ligand>
        <name>substrate</name>
    </ligand>
</feature>
<dbReference type="NCBIfam" id="TIGR02962">
    <property type="entry name" value="hdxy_isourate"/>
    <property type="match status" value="1"/>
</dbReference>
<feature type="chain" id="PRO_5004136385" description="5-hydroxyisourate hydrolase" evidence="11">
    <location>
        <begin position="23"/>
        <end position="134"/>
    </location>
</feature>
<evidence type="ECO:0000256" key="1">
    <source>
        <dbReference type="ARBA" id="ARBA00001043"/>
    </source>
</evidence>
<evidence type="ECO:0000256" key="8">
    <source>
        <dbReference type="ARBA" id="ARBA00022801"/>
    </source>
</evidence>
<feature type="signal peptide" evidence="11">
    <location>
        <begin position="1"/>
        <end position="22"/>
    </location>
</feature>
<dbReference type="PANTHER" id="PTHR10395:SF7">
    <property type="entry name" value="5-HYDROXYISOURATE HYDROLASE"/>
    <property type="match status" value="1"/>
</dbReference>
<comment type="catalytic activity">
    <reaction evidence="1 10">
        <text>5-hydroxyisourate + H2O = 5-hydroxy-2-oxo-4-ureido-2,5-dihydro-1H-imidazole-5-carboxylate + H(+)</text>
        <dbReference type="Rhea" id="RHEA:23736"/>
        <dbReference type="ChEBI" id="CHEBI:15377"/>
        <dbReference type="ChEBI" id="CHEBI:15378"/>
        <dbReference type="ChEBI" id="CHEBI:18072"/>
        <dbReference type="ChEBI" id="CHEBI:58639"/>
        <dbReference type="EC" id="3.5.2.17"/>
    </reaction>
</comment>
<evidence type="ECO:0000256" key="3">
    <source>
        <dbReference type="ARBA" id="ARBA00009850"/>
    </source>
</evidence>
<evidence type="ECO:0000259" key="12">
    <source>
        <dbReference type="SMART" id="SM00095"/>
    </source>
</evidence>
<evidence type="ECO:0000256" key="4">
    <source>
        <dbReference type="ARBA" id="ARBA00011881"/>
    </source>
</evidence>
<comment type="similarity">
    <text evidence="3 10">Belongs to the transthyretin family. 5-hydroxyisourate hydrolase subfamily.</text>
</comment>
<dbReference type="GO" id="GO:0033971">
    <property type="term" value="F:hydroxyisourate hydrolase activity"/>
    <property type="evidence" value="ECO:0007669"/>
    <property type="project" value="UniProtKB-EC"/>
</dbReference>
<protein>
    <recommendedName>
        <fullName evidence="6 10">5-hydroxyisourate hydrolase</fullName>
        <shortName evidence="10">HIU hydrolase</shortName>
        <shortName evidence="10">HIUHase</shortName>
        <ecNumber evidence="5 10">3.5.2.17</ecNumber>
    </recommendedName>
</protein>
<dbReference type="PRINTS" id="PR00189">
    <property type="entry name" value="TRNSTHYRETIN"/>
</dbReference>
<keyword evidence="8 10" id="KW-0378">Hydrolase</keyword>
<gene>
    <name evidence="13" type="ORF">F965_01977</name>
</gene>
<keyword evidence="11" id="KW-0732">Signal</keyword>
<dbReference type="InterPro" id="IPR036817">
    <property type="entry name" value="Transthyretin/HIU_hydrolase_sf"/>
</dbReference>
<dbReference type="InterPro" id="IPR023416">
    <property type="entry name" value="Transthyretin/HIU_hydrolase_d"/>
</dbReference>
<dbReference type="SMART" id="SM00095">
    <property type="entry name" value="TR_THY"/>
    <property type="match status" value="1"/>
</dbReference>
<feature type="binding site" evidence="9">
    <location>
        <position position="28"/>
    </location>
    <ligand>
        <name>substrate</name>
    </ligand>
</feature>
<dbReference type="GO" id="GO:0006144">
    <property type="term" value="P:purine nucleobase metabolic process"/>
    <property type="evidence" value="ECO:0007669"/>
    <property type="project" value="UniProtKB-KW"/>
</dbReference>
<dbReference type="HOGENOM" id="CLU_115536_3_0_6"/>
<evidence type="ECO:0000256" key="6">
    <source>
        <dbReference type="ARBA" id="ARBA00017539"/>
    </source>
</evidence>